<dbReference type="Proteomes" id="UP000815677">
    <property type="component" value="Unassembled WGS sequence"/>
</dbReference>
<sequence length="261" mass="29434">MDKQRQTRTRVERRIEMDLPRGNGILYATPREQPTWEHGRAHPDWGSCVTTPSKFNIITDSHPLFLLLPSPMATSYVLLQYGADAFNARFFDLEARSAFTVSPVSHNPNLVVKLSREVAWTQHHPGTMGPDAAYFYFGPSVPGSGTSVYGVGVPTPSPGYLTYGNNRHSFAMPNMRRQKTEGSTSRYFVAQNGREYKWRTSQQRNSMELTDGRTTFATWDLSTPTDEFDARVTIRQAGLPFVTEIMATLVLNRMSESLGWS</sequence>
<gene>
    <name evidence="2" type="ORF">MCHLO_09286</name>
</gene>
<feature type="domain" description="DUF6593" evidence="1">
    <location>
        <begin position="179"/>
        <end position="251"/>
    </location>
</feature>
<proteinExistence type="predicted"/>
<name>A0ABQ0LM71_MYCCL</name>
<dbReference type="InterPro" id="IPR046528">
    <property type="entry name" value="DUF6593"/>
</dbReference>
<dbReference type="Pfam" id="PF20236">
    <property type="entry name" value="DUF6593"/>
    <property type="match status" value="1"/>
</dbReference>
<evidence type="ECO:0000259" key="1">
    <source>
        <dbReference type="Pfam" id="PF20236"/>
    </source>
</evidence>
<accession>A0ABQ0LM71</accession>
<protein>
    <recommendedName>
        <fullName evidence="1">DUF6593 domain-containing protein</fullName>
    </recommendedName>
</protein>
<dbReference type="EMBL" id="DF847660">
    <property type="protein sequence ID" value="GAT52213.1"/>
    <property type="molecule type" value="Genomic_DNA"/>
</dbReference>
<evidence type="ECO:0000313" key="3">
    <source>
        <dbReference type="Proteomes" id="UP000815677"/>
    </source>
</evidence>
<keyword evidence="3" id="KW-1185">Reference proteome</keyword>
<reference evidence="2" key="1">
    <citation type="submission" date="2014-09" db="EMBL/GenBank/DDBJ databases">
        <title>Genome sequence of the luminous mushroom Mycena chlorophos for searching fungal bioluminescence genes.</title>
        <authorList>
            <person name="Tanaka Y."/>
            <person name="Kasuga D."/>
            <person name="Oba Y."/>
            <person name="Hase S."/>
            <person name="Sato K."/>
            <person name="Oba Y."/>
            <person name="Sakakibara Y."/>
        </authorList>
    </citation>
    <scope>NUCLEOTIDE SEQUENCE</scope>
</reference>
<evidence type="ECO:0000313" key="2">
    <source>
        <dbReference type="EMBL" id="GAT52213.1"/>
    </source>
</evidence>
<organism evidence="2 3">
    <name type="scientific">Mycena chlorophos</name>
    <name type="common">Agaric fungus</name>
    <name type="synonym">Agaricus chlorophos</name>
    <dbReference type="NCBI Taxonomy" id="658473"/>
    <lineage>
        <taxon>Eukaryota</taxon>
        <taxon>Fungi</taxon>
        <taxon>Dikarya</taxon>
        <taxon>Basidiomycota</taxon>
        <taxon>Agaricomycotina</taxon>
        <taxon>Agaricomycetes</taxon>
        <taxon>Agaricomycetidae</taxon>
        <taxon>Agaricales</taxon>
        <taxon>Marasmiineae</taxon>
        <taxon>Mycenaceae</taxon>
        <taxon>Mycena</taxon>
    </lineage>
</organism>